<dbReference type="InterPro" id="IPR021352">
    <property type="entry name" value="DUF2971"/>
</dbReference>
<gene>
    <name evidence="1" type="ORF">TSACC_3675</name>
</gene>
<sequence>MPDFAFCYGLTFVILYRYLSAENALKSLQTNRFRVSPLGMLNDIFDCAPLIVREKSQGQENPEKDFWFTDFVFAQLGVICFSEEWDNLLLWAHYGSGYSGIALGFESEELADTHRKPFLRKIDYSSNDRPIVVEDEIYKLPDTGGARRDYLIDRYSKKGRNWEYEKETRLFVPFLDCKPIGTDFFCEFPPTSLKKVILGPKCNLGRTIVERSLEFRSDGGFYEAQVLKAVPKEATFGLEEEHVWL</sequence>
<evidence type="ECO:0000313" key="2">
    <source>
        <dbReference type="Proteomes" id="UP000076023"/>
    </source>
</evidence>
<dbReference type="Pfam" id="PF11185">
    <property type="entry name" value="DUF2971"/>
    <property type="match status" value="1"/>
</dbReference>
<proteinExistence type="predicted"/>
<dbReference type="EMBL" id="BDCO01000003">
    <property type="protein sequence ID" value="GAT35604.1"/>
    <property type="molecule type" value="Genomic_DNA"/>
</dbReference>
<dbReference type="STRING" id="690879.TSACC_3675"/>
<accession>A0A146GG46</accession>
<organism evidence="1 2">
    <name type="scientific">Terrimicrobium sacchariphilum</name>
    <dbReference type="NCBI Taxonomy" id="690879"/>
    <lineage>
        <taxon>Bacteria</taxon>
        <taxon>Pseudomonadati</taxon>
        <taxon>Verrucomicrobiota</taxon>
        <taxon>Terrimicrobiia</taxon>
        <taxon>Terrimicrobiales</taxon>
        <taxon>Terrimicrobiaceae</taxon>
        <taxon>Terrimicrobium</taxon>
    </lineage>
</organism>
<keyword evidence="2" id="KW-1185">Reference proteome</keyword>
<name>A0A146GG46_TERSA</name>
<reference evidence="2" key="1">
    <citation type="journal article" date="2017" name="Genome Announc.">
        <title>Draft Genome Sequence of Terrimicrobium sacchariphilum NM-5T, a Facultative Anaerobic Soil Bacterium of the Class Spartobacteria.</title>
        <authorList>
            <person name="Qiu Y.L."/>
            <person name="Tourlousse D.M."/>
            <person name="Matsuura N."/>
            <person name="Ohashi A."/>
            <person name="Sekiguchi Y."/>
        </authorList>
    </citation>
    <scope>NUCLEOTIDE SEQUENCE [LARGE SCALE GENOMIC DNA]</scope>
    <source>
        <strain evidence="2">NM-5</strain>
    </source>
</reference>
<dbReference type="AlphaFoldDB" id="A0A146GG46"/>
<protein>
    <recommendedName>
        <fullName evidence="3">DUF2971 domain-containing protein</fullName>
    </recommendedName>
</protein>
<dbReference type="Proteomes" id="UP000076023">
    <property type="component" value="Unassembled WGS sequence"/>
</dbReference>
<evidence type="ECO:0000313" key="1">
    <source>
        <dbReference type="EMBL" id="GAT35604.1"/>
    </source>
</evidence>
<evidence type="ECO:0008006" key="3">
    <source>
        <dbReference type="Google" id="ProtNLM"/>
    </source>
</evidence>
<dbReference type="InParanoid" id="A0A146GG46"/>
<comment type="caution">
    <text evidence="1">The sequence shown here is derived from an EMBL/GenBank/DDBJ whole genome shotgun (WGS) entry which is preliminary data.</text>
</comment>